<dbReference type="GO" id="GO:0019509">
    <property type="term" value="P:L-methionine salvage from methylthioadenosine"/>
    <property type="evidence" value="ECO:0007669"/>
    <property type="project" value="TreeGrafter"/>
</dbReference>
<feature type="domain" description="Nucleoside phosphorylase" evidence="4">
    <location>
        <begin position="8"/>
        <end position="248"/>
    </location>
</feature>
<feature type="binding site" evidence="3">
    <location>
        <begin position="212"/>
        <end position="214"/>
    </location>
    <ligand>
        <name>substrate</name>
    </ligand>
</feature>
<dbReference type="Pfam" id="PF01048">
    <property type="entry name" value="PNP_UDP_1"/>
    <property type="match status" value="1"/>
</dbReference>
<dbReference type="InterPro" id="IPR010044">
    <property type="entry name" value="MTAP"/>
</dbReference>
<evidence type="ECO:0000313" key="5">
    <source>
        <dbReference type="EMBL" id="PRY56719.1"/>
    </source>
</evidence>
<evidence type="ECO:0000313" key="6">
    <source>
        <dbReference type="Proteomes" id="UP000238176"/>
    </source>
</evidence>
<comment type="caution">
    <text evidence="5">The sequence shown here is derived from an EMBL/GenBank/DDBJ whole genome shotgun (WGS) entry which is preliminary data.</text>
</comment>
<dbReference type="OrthoDB" id="1523230at2"/>
<keyword evidence="6" id="KW-1185">Reference proteome</keyword>
<dbReference type="InterPro" id="IPR035994">
    <property type="entry name" value="Nucleoside_phosphorylase_sf"/>
</dbReference>
<comment type="similarity">
    <text evidence="3">Belongs to the PNP/MTAP phosphorylase family. MTAP subfamily.</text>
</comment>
<comment type="caution">
    <text evidence="3">Lacks conserved residue(s) required for the propagation of feature annotation.</text>
</comment>
<accession>A0A2T0UFJ8</accession>
<evidence type="ECO:0000256" key="2">
    <source>
        <dbReference type="ARBA" id="ARBA00022679"/>
    </source>
</evidence>
<gene>
    <name evidence="5" type="ORF">B0I28_10830</name>
</gene>
<keyword evidence="1 3" id="KW-0328">Glycosyltransferase</keyword>
<dbReference type="RefSeq" id="WP_106365520.1">
    <property type="nucleotide sequence ID" value="NZ_PVTJ01000008.1"/>
</dbReference>
<dbReference type="InterPro" id="IPR000845">
    <property type="entry name" value="Nucleoside_phosphorylase_d"/>
</dbReference>
<evidence type="ECO:0000259" key="4">
    <source>
        <dbReference type="Pfam" id="PF01048"/>
    </source>
</evidence>
<comment type="miscellaneous">
    <text evidence="3">Although this enzyme belongs to the family of MTA phosphorylases based on sequence homology, it lacks several conserved amino acids in the substrate binding pocket that confer specificity towards MTA.</text>
</comment>
<dbReference type="SUPFAM" id="SSF53167">
    <property type="entry name" value="Purine and uridine phosphorylases"/>
    <property type="match status" value="1"/>
</dbReference>
<dbReference type="Gene3D" id="3.40.50.1580">
    <property type="entry name" value="Nucleoside phosphorylase domain"/>
    <property type="match status" value="1"/>
</dbReference>
<comment type="function">
    <text evidence="3">Purine nucleoside phosphorylase involved in purine salvage.</text>
</comment>
<dbReference type="PANTHER" id="PTHR42679:SF2">
    <property type="entry name" value="S-METHYL-5'-THIOADENOSINE PHOSPHORYLASE"/>
    <property type="match status" value="1"/>
</dbReference>
<proteinExistence type="inferred from homology"/>
<dbReference type="EC" id="2.4.2.1" evidence="3"/>
<dbReference type="EMBL" id="PVTJ01000008">
    <property type="protein sequence ID" value="PRY56719.1"/>
    <property type="molecule type" value="Genomic_DNA"/>
</dbReference>
<comment type="catalytic activity">
    <reaction evidence="3">
        <text>a purine D-ribonucleoside + phosphate = a purine nucleobase + alpha-D-ribose 1-phosphate</text>
        <dbReference type="Rhea" id="RHEA:19805"/>
        <dbReference type="ChEBI" id="CHEBI:26386"/>
        <dbReference type="ChEBI" id="CHEBI:43474"/>
        <dbReference type="ChEBI" id="CHEBI:57720"/>
        <dbReference type="ChEBI" id="CHEBI:142355"/>
        <dbReference type="EC" id="2.4.2.1"/>
    </reaction>
</comment>
<sequence length="259" mass="27950">MNDRPRADIGVFGGSGFYTLAAQAETWDIATDWGPPSAPVAIAETAGVRVAFLPRHGAGHRLPPHKVNYRANVDAMRQLGVRALVSPFAAGSLRPEIRPGDFVVCDQIVDRTWGRESTFHDEFTDGPVHIPFAEPYDPRLRRVVLDAAAEVGVTAHDGGTVVVVNGPRFSSRAESRWHRESGWHVVNMTQCPEAPLAMEAGIPFVGIALVTDYDAGLDEDPGVEPVSQDAVFAVFEANLHKVKELLDAAIPALADVSET</sequence>
<evidence type="ECO:0000256" key="3">
    <source>
        <dbReference type="HAMAP-Rule" id="MF_01963"/>
    </source>
</evidence>
<dbReference type="GO" id="GO:0006166">
    <property type="term" value="P:purine ribonucleoside salvage"/>
    <property type="evidence" value="ECO:0007669"/>
    <property type="project" value="UniProtKB-UniRule"/>
</dbReference>
<dbReference type="PANTHER" id="PTHR42679">
    <property type="entry name" value="S-METHYL-5'-THIOADENOSINE PHOSPHORYLASE"/>
    <property type="match status" value="1"/>
</dbReference>
<keyword evidence="3" id="KW-0660">Purine salvage</keyword>
<organism evidence="5 6">
    <name type="scientific">Glycomyces artemisiae</name>
    <dbReference type="NCBI Taxonomy" id="1076443"/>
    <lineage>
        <taxon>Bacteria</taxon>
        <taxon>Bacillati</taxon>
        <taxon>Actinomycetota</taxon>
        <taxon>Actinomycetes</taxon>
        <taxon>Glycomycetales</taxon>
        <taxon>Glycomycetaceae</taxon>
        <taxon>Glycomyces</taxon>
    </lineage>
</organism>
<feature type="binding site" evidence="3">
    <location>
        <position position="188"/>
    </location>
    <ligand>
        <name>substrate</name>
    </ligand>
</feature>
<comment type="subunit">
    <text evidence="3">Homohexamer. Dimer of a homotrimer.</text>
</comment>
<dbReference type="HAMAP" id="MF_01963">
    <property type="entry name" value="MTAP"/>
    <property type="match status" value="1"/>
</dbReference>
<keyword evidence="2 3" id="KW-0808">Transferase</keyword>
<feature type="site" description="Important for substrate specificity" evidence="3">
    <location>
        <position position="170"/>
    </location>
</feature>
<feature type="binding site" evidence="3">
    <location>
        <begin position="55"/>
        <end position="56"/>
    </location>
    <ligand>
        <name>phosphate</name>
        <dbReference type="ChEBI" id="CHEBI:43474"/>
    </ligand>
</feature>
<reference evidence="5 6" key="1">
    <citation type="submission" date="2018-03" db="EMBL/GenBank/DDBJ databases">
        <title>Genomic Encyclopedia of Type Strains, Phase III (KMG-III): the genomes of soil and plant-associated and newly described type strains.</title>
        <authorList>
            <person name="Whitman W."/>
        </authorList>
    </citation>
    <scope>NUCLEOTIDE SEQUENCE [LARGE SCALE GENOMIC DNA]</scope>
    <source>
        <strain evidence="5 6">CGMCC 4.7067</strain>
    </source>
</reference>
<dbReference type="GO" id="GO:0017061">
    <property type="term" value="F:S-methyl-5-thioadenosine phosphorylase activity"/>
    <property type="evidence" value="ECO:0007669"/>
    <property type="project" value="InterPro"/>
</dbReference>
<evidence type="ECO:0000256" key="1">
    <source>
        <dbReference type="ARBA" id="ARBA00022676"/>
    </source>
</evidence>
<comment type="pathway">
    <text evidence="3">Purine metabolism; purine nucleoside salvage.</text>
</comment>
<dbReference type="GO" id="GO:0005829">
    <property type="term" value="C:cytosol"/>
    <property type="evidence" value="ECO:0007669"/>
    <property type="project" value="TreeGrafter"/>
</dbReference>
<feature type="binding site" evidence="3">
    <location>
        <position position="189"/>
    </location>
    <ligand>
        <name>phosphate</name>
        <dbReference type="ChEBI" id="CHEBI:43474"/>
    </ligand>
</feature>
<dbReference type="UniPathway" id="UPA00606"/>
<feature type="binding site" evidence="3">
    <location>
        <position position="15"/>
    </location>
    <ligand>
        <name>phosphate</name>
        <dbReference type="ChEBI" id="CHEBI:43474"/>
    </ligand>
</feature>
<feature type="site" description="Important for substrate specificity" evidence="3">
    <location>
        <position position="228"/>
    </location>
</feature>
<dbReference type="CDD" id="cd09010">
    <property type="entry name" value="MTAP_SsMTAPII_like_MTIP"/>
    <property type="match status" value="1"/>
</dbReference>
<name>A0A2T0UFJ8_9ACTN</name>
<dbReference type="Proteomes" id="UP000238176">
    <property type="component" value="Unassembled WGS sequence"/>
</dbReference>
<dbReference type="AlphaFoldDB" id="A0A2T0UFJ8"/>
<protein>
    <recommendedName>
        <fullName evidence="3">Purine nucleoside phosphorylase</fullName>
        <shortName evidence="3">PNP</shortName>
        <ecNumber evidence="3">2.4.2.1</ecNumber>
    </recommendedName>
</protein>